<dbReference type="InterPro" id="IPR006764">
    <property type="entry name" value="SAM_dep_MeTrfase_SAV2177_type"/>
</dbReference>
<dbReference type="InterPro" id="IPR029063">
    <property type="entry name" value="SAM-dependent_MTases_sf"/>
</dbReference>
<name>A0A7Z1AZ69_9PSEU</name>
<reference evidence="1 2" key="1">
    <citation type="submission" date="2016-12" db="EMBL/GenBank/DDBJ databases">
        <title>The draft genome sequence of Actinophytocola xinjiangensis.</title>
        <authorList>
            <person name="Wang W."/>
            <person name="Yuan L."/>
        </authorList>
    </citation>
    <scope>NUCLEOTIDE SEQUENCE [LARGE SCALE GENOMIC DNA]</scope>
    <source>
        <strain evidence="1 2">CGMCC 4.4663</strain>
    </source>
</reference>
<evidence type="ECO:0008006" key="3">
    <source>
        <dbReference type="Google" id="ProtNLM"/>
    </source>
</evidence>
<dbReference type="RefSeq" id="WP_075132830.1">
    <property type="nucleotide sequence ID" value="NZ_MSIF01000004.1"/>
</dbReference>
<accession>A0A7Z1AZ69</accession>
<dbReference type="AlphaFoldDB" id="A0A7Z1AZ69"/>
<proteinExistence type="predicted"/>
<dbReference type="SUPFAM" id="SSF53335">
    <property type="entry name" value="S-adenosyl-L-methionine-dependent methyltransferases"/>
    <property type="match status" value="1"/>
</dbReference>
<dbReference type="CDD" id="cd02440">
    <property type="entry name" value="AdoMet_MTases"/>
    <property type="match status" value="1"/>
</dbReference>
<organism evidence="1 2">
    <name type="scientific">Actinophytocola xinjiangensis</name>
    <dbReference type="NCBI Taxonomy" id="485602"/>
    <lineage>
        <taxon>Bacteria</taxon>
        <taxon>Bacillati</taxon>
        <taxon>Actinomycetota</taxon>
        <taxon>Actinomycetes</taxon>
        <taxon>Pseudonocardiales</taxon>
        <taxon>Pseudonocardiaceae</taxon>
    </lineage>
</organism>
<dbReference type="Gene3D" id="3.40.50.150">
    <property type="entry name" value="Vaccinia Virus protein VP39"/>
    <property type="match status" value="1"/>
</dbReference>
<sequence length="272" mass="29696">MTQQDWVPRLVDTTAPSGARTYDYLLGGSHNFAADREMADKVEQAVPGIRDAARLNRAFLGRAVRYLVGRGVRQFLDIGSGIPTVGNVHEIAHQEDPSCRVVYVDIDPIAVAHSEMMLAGNDRATIVQADMRDPESVLGSRTRELIDFSEPVGLLFLLVLHWVPDDADPPALVARYREVLATGSHLVVTHMTDDIQRDKISDVAGIVRSSRGDGQVFPRTRGEITAMFGDFEFVEPGLVPTGTWRPGGAGDITDDPEMNELSFAGMAVKPTT</sequence>
<evidence type="ECO:0000313" key="2">
    <source>
        <dbReference type="Proteomes" id="UP000185696"/>
    </source>
</evidence>
<dbReference type="EMBL" id="MSIF01000004">
    <property type="protein sequence ID" value="OLF11595.1"/>
    <property type="molecule type" value="Genomic_DNA"/>
</dbReference>
<comment type="caution">
    <text evidence="1">The sequence shown here is derived from an EMBL/GenBank/DDBJ whole genome shotgun (WGS) entry which is preliminary data.</text>
</comment>
<protein>
    <recommendedName>
        <fullName evidence="3">S-adenosyl methyltransferase</fullName>
    </recommendedName>
</protein>
<evidence type="ECO:0000313" key="1">
    <source>
        <dbReference type="EMBL" id="OLF11595.1"/>
    </source>
</evidence>
<keyword evidence="2" id="KW-1185">Reference proteome</keyword>
<dbReference type="Pfam" id="PF04672">
    <property type="entry name" value="Methyltransf_19"/>
    <property type="match status" value="1"/>
</dbReference>
<dbReference type="Proteomes" id="UP000185696">
    <property type="component" value="Unassembled WGS sequence"/>
</dbReference>
<dbReference type="PIRSF" id="PIRSF017393">
    <property type="entry name" value="MTase_SAV2177"/>
    <property type="match status" value="1"/>
</dbReference>
<gene>
    <name evidence="1" type="ORF">BLA60_11655</name>
</gene>